<sequence>MTANHTGADRTGAGFVRPPLDEPGAIEFLPNYAMQVVTDAVEQIIAAADDMFLEHPSGAHAGHELGSRLAHLTLEWLREYPS</sequence>
<reference evidence="1 2" key="1">
    <citation type="submission" date="2021-01" db="EMBL/GenBank/DDBJ databases">
        <title>Genomics of switchgrass bacterial isolates.</title>
        <authorList>
            <person name="Shade A."/>
        </authorList>
    </citation>
    <scope>NUCLEOTIDE SEQUENCE [LARGE SCALE GENOMIC DNA]</scope>
    <source>
        <strain evidence="1 2">PvP111</strain>
    </source>
</reference>
<evidence type="ECO:0000313" key="2">
    <source>
        <dbReference type="Proteomes" id="UP000703038"/>
    </source>
</evidence>
<gene>
    <name evidence="1" type="ORF">JOE42_003568</name>
</gene>
<dbReference type="EMBL" id="JAFBBK010000001">
    <property type="protein sequence ID" value="MBM7416835.1"/>
    <property type="molecule type" value="Genomic_DNA"/>
</dbReference>
<organism evidence="1 2">
    <name type="scientific">Rhodococcoides corynebacterioides</name>
    <dbReference type="NCBI Taxonomy" id="53972"/>
    <lineage>
        <taxon>Bacteria</taxon>
        <taxon>Bacillati</taxon>
        <taxon>Actinomycetota</taxon>
        <taxon>Actinomycetes</taxon>
        <taxon>Mycobacteriales</taxon>
        <taxon>Nocardiaceae</taxon>
        <taxon>Rhodococcoides</taxon>
    </lineage>
</organism>
<dbReference type="Proteomes" id="UP000703038">
    <property type="component" value="Unassembled WGS sequence"/>
</dbReference>
<keyword evidence="2" id="KW-1185">Reference proteome</keyword>
<name>A0ABS2KY19_9NOCA</name>
<protein>
    <submittedName>
        <fullName evidence="1">Uncharacterized protein</fullName>
    </submittedName>
</protein>
<accession>A0ABS2KY19</accession>
<dbReference type="RefSeq" id="WP_204869553.1">
    <property type="nucleotide sequence ID" value="NZ_JAFBBK010000001.1"/>
</dbReference>
<evidence type="ECO:0000313" key="1">
    <source>
        <dbReference type="EMBL" id="MBM7416835.1"/>
    </source>
</evidence>
<proteinExistence type="predicted"/>
<comment type="caution">
    <text evidence="1">The sequence shown here is derived from an EMBL/GenBank/DDBJ whole genome shotgun (WGS) entry which is preliminary data.</text>
</comment>